<feature type="transmembrane region" description="Helical" evidence="11">
    <location>
        <begin position="12"/>
        <end position="35"/>
    </location>
</feature>
<dbReference type="InterPro" id="IPR006260">
    <property type="entry name" value="TonB/TolA_C"/>
</dbReference>
<keyword evidence="8 11" id="KW-1133">Transmembrane helix</keyword>
<protein>
    <submittedName>
        <fullName evidence="13">TonB-dependent receptor</fullName>
    </submittedName>
</protein>
<dbReference type="eggNOG" id="COG0810">
    <property type="taxonomic scope" value="Bacteria"/>
</dbReference>
<keyword evidence="13" id="KW-0675">Receptor</keyword>
<evidence type="ECO:0000256" key="2">
    <source>
        <dbReference type="ARBA" id="ARBA00006555"/>
    </source>
</evidence>
<dbReference type="Pfam" id="PF03544">
    <property type="entry name" value="TonB_C"/>
    <property type="match status" value="1"/>
</dbReference>
<dbReference type="RefSeq" id="WP_021718593.1">
    <property type="nucleotide sequence ID" value="NZ_FR885237.1"/>
</dbReference>
<feature type="region of interest" description="Disordered" evidence="10">
    <location>
        <begin position="77"/>
        <end position="99"/>
    </location>
</feature>
<feature type="domain" description="TonB C-terminal" evidence="12">
    <location>
        <begin position="210"/>
        <end position="303"/>
    </location>
</feature>
<feature type="compositionally biased region" description="Polar residues" evidence="10">
    <location>
        <begin position="80"/>
        <end position="99"/>
    </location>
</feature>
<evidence type="ECO:0000256" key="3">
    <source>
        <dbReference type="ARBA" id="ARBA00022448"/>
    </source>
</evidence>
<gene>
    <name evidence="13" type="ORF">BN533_01693</name>
</gene>
<organism evidence="13">
    <name type="scientific">Phascolarctobacterium faecium</name>
    <dbReference type="NCBI Taxonomy" id="33025"/>
    <lineage>
        <taxon>Bacteria</taxon>
        <taxon>Bacillati</taxon>
        <taxon>Bacillota</taxon>
        <taxon>Negativicutes</taxon>
        <taxon>Acidaminococcales</taxon>
        <taxon>Acidaminococcaceae</taxon>
        <taxon>Phascolarctobacterium</taxon>
    </lineage>
</organism>
<dbReference type="Gene3D" id="3.30.1150.10">
    <property type="match status" value="1"/>
</dbReference>
<dbReference type="PANTHER" id="PTHR33446:SF2">
    <property type="entry name" value="PROTEIN TONB"/>
    <property type="match status" value="1"/>
</dbReference>
<evidence type="ECO:0000256" key="1">
    <source>
        <dbReference type="ARBA" id="ARBA00004383"/>
    </source>
</evidence>
<dbReference type="PROSITE" id="PS52015">
    <property type="entry name" value="TONB_CTD"/>
    <property type="match status" value="1"/>
</dbReference>
<accession>R6J8N3</accession>
<dbReference type="SUPFAM" id="SSF74653">
    <property type="entry name" value="TolA/TonB C-terminal domain"/>
    <property type="match status" value="1"/>
</dbReference>
<sequence length="303" mass="30742">MMDDSKKRFQIGFIGSLGFHLFVFLVLAFAGLFAANHVDDKIVEIAVFGGGGGGGGGGGSGMKPAYATEADLAAAKANALQNKQHSASQPQQQIKKSGQINTDDIIEKTNRQEQVYQQQQNNQVNENVSEELQTQSKNIAGADVKENTGSGGGYGTGQGSGYGSGSGSGSGTGTGGGHGAGVGTGIGDGTGSGMGTGEGGGYAGGDPSANPAIPPRLLKSRQPSYPSSARSASIEGTTTVRILVGYDGEVESVIVAESSGNAALDAAAVDACYGWRFSGAKNGVGQKIRCYTYVPITFRLRSI</sequence>
<comment type="caution">
    <text evidence="13">The sequence shown here is derived from an EMBL/GenBank/DDBJ whole genome shotgun (WGS) entry which is preliminary data.</text>
</comment>
<proteinExistence type="inferred from homology"/>
<evidence type="ECO:0000256" key="9">
    <source>
        <dbReference type="ARBA" id="ARBA00023136"/>
    </source>
</evidence>
<evidence type="ECO:0000256" key="11">
    <source>
        <dbReference type="SAM" id="Phobius"/>
    </source>
</evidence>
<evidence type="ECO:0000256" key="4">
    <source>
        <dbReference type="ARBA" id="ARBA00022475"/>
    </source>
</evidence>
<evidence type="ECO:0000256" key="10">
    <source>
        <dbReference type="SAM" id="MobiDB-lite"/>
    </source>
</evidence>
<comment type="subcellular location">
    <subcellularLocation>
        <location evidence="1">Cell inner membrane</location>
        <topology evidence="1">Single-pass membrane protein</topology>
        <orientation evidence="1">Periplasmic side</orientation>
    </subcellularLocation>
</comment>
<dbReference type="GO" id="GO:0015031">
    <property type="term" value="P:protein transport"/>
    <property type="evidence" value="ECO:0007669"/>
    <property type="project" value="UniProtKB-KW"/>
</dbReference>
<evidence type="ECO:0000256" key="6">
    <source>
        <dbReference type="ARBA" id="ARBA00022692"/>
    </source>
</evidence>
<keyword evidence="5" id="KW-0997">Cell inner membrane</keyword>
<keyword evidence="3" id="KW-0813">Transport</keyword>
<keyword evidence="9 11" id="KW-0472">Membrane</keyword>
<comment type="similarity">
    <text evidence="2">Belongs to the TonB family.</text>
</comment>
<dbReference type="GO" id="GO:0055085">
    <property type="term" value="P:transmembrane transport"/>
    <property type="evidence" value="ECO:0007669"/>
    <property type="project" value="InterPro"/>
</dbReference>
<dbReference type="PANTHER" id="PTHR33446">
    <property type="entry name" value="PROTEIN TONB-RELATED"/>
    <property type="match status" value="1"/>
</dbReference>
<evidence type="ECO:0000256" key="8">
    <source>
        <dbReference type="ARBA" id="ARBA00022989"/>
    </source>
</evidence>
<evidence type="ECO:0000259" key="12">
    <source>
        <dbReference type="PROSITE" id="PS52015"/>
    </source>
</evidence>
<name>R6J8N3_9FIRM</name>
<feature type="compositionally biased region" description="Polar residues" evidence="10">
    <location>
        <begin position="221"/>
        <end position="232"/>
    </location>
</feature>
<feature type="compositionally biased region" description="Low complexity" evidence="10">
    <location>
        <begin position="112"/>
        <end position="133"/>
    </location>
</feature>
<evidence type="ECO:0000256" key="7">
    <source>
        <dbReference type="ARBA" id="ARBA00022927"/>
    </source>
</evidence>
<keyword evidence="6 11" id="KW-0812">Transmembrane</keyword>
<feature type="compositionally biased region" description="Gly residues" evidence="10">
    <location>
        <begin position="149"/>
        <end position="204"/>
    </location>
</feature>
<dbReference type="AlphaFoldDB" id="R6J8N3"/>
<keyword evidence="7" id="KW-0653">Protein transport</keyword>
<reference evidence="13" key="1">
    <citation type="submission" date="2012-11" db="EMBL/GenBank/DDBJ databases">
        <title>Dependencies among metagenomic species, viruses, plasmids and units of genetic variation.</title>
        <authorList>
            <person name="Nielsen H.B."/>
            <person name="Almeida M."/>
            <person name="Juncker A.S."/>
            <person name="Rasmussen S."/>
            <person name="Li J."/>
            <person name="Sunagawa S."/>
            <person name="Plichta D."/>
            <person name="Gautier L."/>
            <person name="Le Chatelier E."/>
            <person name="Peletier E."/>
            <person name="Bonde I."/>
            <person name="Nielsen T."/>
            <person name="Manichanh C."/>
            <person name="Arumugam M."/>
            <person name="Batto J."/>
            <person name="Santos M.B.Q.D."/>
            <person name="Blom N."/>
            <person name="Borruel N."/>
            <person name="Burgdorf K.S."/>
            <person name="Boumezbeur F."/>
            <person name="Casellas F."/>
            <person name="Dore J."/>
            <person name="Guarner F."/>
            <person name="Hansen T."/>
            <person name="Hildebrand F."/>
            <person name="Kaas R.S."/>
            <person name="Kennedy S."/>
            <person name="Kristiansen K."/>
            <person name="Kultima J.R."/>
            <person name="Leonard P."/>
            <person name="Levenez F."/>
            <person name="Lund O."/>
            <person name="Moumen B."/>
            <person name="Le Paslier D."/>
            <person name="Pons N."/>
            <person name="Pedersen O."/>
            <person name="Prifti E."/>
            <person name="Qin J."/>
            <person name="Raes J."/>
            <person name="Tap J."/>
            <person name="Tims S."/>
            <person name="Ussery D.W."/>
            <person name="Yamada T."/>
            <person name="MetaHit consortium"/>
            <person name="Renault P."/>
            <person name="Sicheritz-Ponten T."/>
            <person name="Bork P."/>
            <person name="Wang J."/>
            <person name="Brunak S."/>
            <person name="Ehrlich S.D."/>
        </authorList>
    </citation>
    <scope>NUCLEOTIDE SEQUENCE [LARGE SCALE GENOMIC DNA]</scope>
</reference>
<dbReference type="EMBL" id="CBDS010000087">
    <property type="protein sequence ID" value="CDB46637.1"/>
    <property type="molecule type" value="Genomic_DNA"/>
</dbReference>
<evidence type="ECO:0000313" key="13">
    <source>
        <dbReference type="EMBL" id="CDB46637.1"/>
    </source>
</evidence>
<dbReference type="InterPro" id="IPR051045">
    <property type="entry name" value="TonB-dependent_transducer"/>
</dbReference>
<dbReference type="HOGENOM" id="CLU_085681_0_0_9"/>
<dbReference type="GO" id="GO:0031992">
    <property type="term" value="F:energy transducer activity"/>
    <property type="evidence" value="ECO:0007669"/>
    <property type="project" value="TreeGrafter"/>
</dbReference>
<dbReference type="GO" id="GO:0098797">
    <property type="term" value="C:plasma membrane protein complex"/>
    <property type="evidence" value="ECO:0007669"/>
    <property type="project" value="TreeGrafter"/>
</dbReference>
<dbReference type="InterPro" id="IPR037682">
    <property type="entry name" value="TonB_C"/>
</dbReference>
<evidence type="ECO:0000256" key="5">
    <source>
        <dbReference type="ARBA" id="ARBA00022519"/>
    </source>
</evidence>
<feature type="region of interest" description="Disordered" evidence="10">
    <location>
        <begin position="112"/>
        <end position="232"/>
    </location>
</feature>
<dbReference type="STRING" id="1262914.BN533_01693"/>
<dbReference type="NCBIfam" id="TIGR01352">
    <property type="entry name" value="tonB_Cterm"/>
    <property type="match status" value="1"/>
</dbReference>
<keyword evidence="4" id="KW-1003">Cell membrane</keyword>